<dbReference type="Pfam" id="PF18480">
    <property type="entry name" value="DUF5615"/>
    <property type="match status" value="1"/>
</dbReference>
<evidence type="ECO:0000259" key="1">
    <source>
        <dbReference type="Pfam" id="PF18480"/>
    </source>
</evidence>
<protein>
    <submittedName>
        <fullName evidence="2">DUF5615 family PIN-like protein</fullName>
    </submittedName>
</protein>
<gene>
    <name evidence="2" type="ORF">ACFL27_22645</name>
</gene>
<evidence type="ECO:0000313" key="3">
    <source>
        <dbReference type="Proteomes" id="UP001594351"/>
    </source>
</evidence>
<dbReference type="Proteomes" id="UP001594351">
    <property type="component" value="Unassembled WGS sequence"/>
</dbReference>
<dbReference type="InterPro" id="IPR041049">
    <property type="entry name" value="DUF5615"/>
</dbReference>
<name>A0ABV6Z3T1_UNCC1</name>
<proteinExistence type="predicted"/>
<organism evidence="2 3">
    <name type="scientific">candidate division CSSED10-310 bacterium</name>
    <dbReference type="NCBI Taxonomy" id="2855610"/>
    <lineage>
        <taxon>Bacteria</taxon>
        <taxon>Bacteria division CSSED10-310</taxon>
    </lineage>
</organism>
<feature type="domain" description="DUF5615" evidence="1">
    <location>
        <begin position="5"/>
        <end position="109"/>
    </location>
</feature>
<accession>A0ABV6Z3T1</accession>
<comment type="caution">
    <text evidence="2">The sequence shown here is derived from an EMBL/GenBank/DDBJ whole genome shotgun (WGS) entry which is preliminary data.</text>
</comment>
<evidence type="ECO:0000313" key="2">
    <source>
        <dbReference type="EMBL" id="MFC1853006.1"/>
    </source>
</evidence>
<sequence length="117" mass="13430">MVKPKLHLDADTSMKALYHALLNKGHDVTRTPNEWIAADASDEEQLLKSTARGRCIFTFNIRDFLVLANHYDHHCGLLLAAQSRWTLSDLVFSLDRFLADTNSHLVKGQVLWLNTWR</sequence>
<keyword evidence="3" id="KW-1185">Reference proteome</keyword>
<reference evidence="2 3" key="1">
    <citation type="submission" date="2024-09" db="EMBL/GenBank/DDBJ databases">
        <title>Laminarin stimulates single cell rates of sulfate reduction while oxygen inhibits transcriptomic activity in coastal marine sediment.</title>
        <authorList>
            <person name="Lindsay M."/>
            <person name="Orcutt B."/>
            <person name="Emerson D."/>
            <person name="Stepanauskas R."/>
            <person name="D'Angelo T."/>
        </authorList>
    </citation>
    <scope>NUCLEOTIDE SEQUENCE [LARGE SCALE GENOMIC DNA]</scope>
    <source>
        <strain evidence="2">SAG AM-311-K15</strain>
    </source>
</reference>
<dbReference type="EMBL" id="JBHPBY010000403">
    <property type="protein sequence ID" value="MFC1853006.1"/>
    <property type="molecule type" value="Genomic_DNA"/>
</dbReference>